<dbReference type="OrthoDB" id="2019384at2759"/>
<gene>
    <name evidence="5" type="primary">LFC_6</name>
    <name evidence="5" type="ORF">AVEN_197506_1</name>
</gene>
<keyword evidence="1 2" id="KW-1015">Disulfide bond</keyword>
<evidence type="ECO:0000256" key="2">
    <source>
        <dbReference type="PROSITE-ProRule" id="PRU00302"/>
    </source>
</evidence>
<dbReference type="Proteomes" id="UP000499080">
    <property type="component" value="Unassembled WGS sequence"/>
</dbReference>
<dbReference type="CDD" id="cd00033">
    <property type="entry name" value="CCP"/>
    <property type="match status" value="3"/>
</dbReference>
<proteinExistence type="predicted"/>
<dbReference type="Gene3D" id="2.40.10.10">
    <property type="entry name" value="Trypsin-like serine proteases"/>
    <property type="match status" value="1"/>
</dbReference>
<dbReference type="CDD" id="cd00190">
    <property type="entry name" value="Tryp_SPc"/>
    <property type="match status" value="1"/>
</dbReference>
<dbReference type="InterPro" id="IPR035976">
    <property type="entry name" value="Sushi/SCR/CCP_sf"/>
</dbReference>
<evidence type="ECO:0000259" key="3">
    <source>
        <dbReference type="PROSITE" id="PS50240"/>
    </source>
</evidence>
<dbReference type="PANTHER" id="PTHR24252:SF10">
    <property type="entry name" value="SERINE PROTEASE 56"/>
    <property type="match status" value="1"/>
</dbReference>
<feature type="domain" description="Sushi" evidence="4">
    <location>
        <begin position="4"/>
        <end position="71"/>
    </location>
</feature>
<dbReference type="InterPro" id="IPR001254">
    <property type="entry name" value="Trypsin_dom"/>
</dbReference>
<dbReference type="InterPro" id="IPR000436">
    <property type="entry name" value="Sushi_SCR_CCP_dom"/>
</dbReference>
<sequence length="505" mass="56546">MPQTSCFVPHMDVTGMIIEPVFDVKDRTKTFLPGSSIHFDCEEGYELEGDEWIIYCKLTGEWSSNPPTCKVLSTFEEIPPAETRMGCPYPTVDPDGAIEDIPPNDPRRSGEGFEAGSPVSFTCNDGYEIQGSSTIICLRNGQWNNPPPICRINLLAVNPVASDLEQCTDPGPIANGGVIVYYSIARARRSPSVSAIKYPVGTRLEYDCIEEYRLQGERQLNCRSTGQWSGKKPTCVAECGLSLVQPSPPILPGTKTIPGEWPWTVAIAVNERNITKFQCSGVLLDSMTILTVAHCVEKDKRYTLFFGIFNFTNGTKESFVEERKNHQHRVLRHPDFSDIALVTFYPPVRLTERIQPICLPTPISTARNLVPGEKGFVSGWELTTNDSQPGEMKMIQIPVISEQTCMEALRKKRVPLAITPDMFGAGLQEGITDFCSVTPGSPMVFYNAEAGRYTLEGLVIWRSNAPCEKRESYILMARVSSFTQWIFEKSQTQKLYLEEFFKLRK</sequence>
<dbReference type="EMBL" id="BGPR01000106">
    <property type="protein sequence ID" value="GBL94820.1"/>
    <property type="molecule type" value="Genomic_DNA"/>
</dbReference>
<dbReference type="InterPro" id="IPR009003">
    <property type="entry name" value="Peptidase_S1_PA"/>
</dbReference>
<comment type="caution">
    <text evidence="5">The sequence shown here is derived from an EMBL/GenBank/DDBJ whole genome shotgun (WGS) entry which is preliminary data.</text>
</comment>
<dbReference type="GO" id="GO:0004252">
    <property type="term" value="F:serine-type endopeptidase activity"/>
    <property type="evidence" value="ECO:0007669"/>
    <property type="project" value="InterPro"/>
</dbReference>
<evidence type="ECO:0000259" key="4">
    <source>
        <dbReference type="PROSITE" id="PS50923"/>
    </source>
</evidence>
<comment type="caution">
    <text evidence="2">Lacks conserved residue(s) required for the propagation of feature annotation.</text>
</comment>
<keyword evidence="6" id="KW-1185">Reference proteome</keyword>
<evidence type="ECO:0000256" key="1">
    <source>
        <dbReference type="ARBA" id="ARBA00023157"/>
    </source>
</evidence>
<organism evidence="5 6">
    <name type="scientific">Araneus ventricosus</name>
    <name type="common">Orbweaver spider</name>
    <name type="synonym">Epeira ventricosa</name>
    <dbReference type="NCBI Taxonomy" id="182803"/>
    <lineage>
        <taxon>Eukaryota</taxon>
        <taxon>Metazoa</taxon>
        <taxon>Ecdysozoa</taxon>
        <taxon>Arthropoda</taxon>
        <taxon>Chelicerata</taxon>
        <taxon>Arachnida</taxon>
        <taxon>Araneae</taxon>
        <taxon>Araneomorphae</taxon>
        <taxon>Entelegynae</taxon>
        <taxon>Araneoidea</taxon>
        <taxon>Araneidae</taxon>
        <taxon>Araneus</taxon>
    </lineage>
</organism>
<dbReference type="InterPro" id="IPR043504">
    <property type="entry name" value="Peptidase_S1_PA_chymotrypsin"/>
</dbReference>
<feature type="domain" description="Sushi" evidence="4">
    <location>
        <begin position="85"/>
        <end position="152"/>
    </location>
</feature>
<dbReference type="PROSITE" id="PS50923">
    <property type="entry name" value="SUSHI"/>
    <property type="match status" value="3"/>
</dbReference>
<dbReference type="SMART" id="SM00020">
    <property type="entry name" value="Tryp_SPc"/>
    <property type="match status" value="1"/>
</dbReference>
<feature type="disulfide bond" evidence="2">
    <location>
        <begin position="208"/>
        <end position="235"/>
    </location>
</feature>
<dbReference type="AlphaFoldDB" id="A0A4Y2BRJ7"/>
<dbReference type="SMART" id="SM00032">
    <property type="entry name" value="CCP"/>
    <property type="match status" value="3"/>
</dbReference>
<feature type="domain" description="Sushi" evidence="4">
    <location>
        <begin position="165"/>
        <end position="237"/>
    </location>
</feature>
<feature type="disulfide bond" evidence="2">
    <location>
        <begin position="123"/>
        <end position="150"/>
    </location>
</feature>
<accession>A0A4Y2BRJ7</accession>
<dbReference type="PROSITE" id="PS50240">
    <property type="entry name" value="TRYPSIN_DOM"/>
    <property type="match status" value="1"/>
</dbReference>
<dbReference type="Gene3D" id="2.10.70.10">
    <property type="entry name" value="Complement Module, domain 1"/>
    <property type="match status" value="3"/>
</dbReference>
<dbReference type="PANTHER" id="PTHR24252">
    <property type="entry name" value="ACROSIN-RELATED"/>
    <property type="match status" value="1"/>
</dbReference>
<feature type="domain" description="Peptidase S1" evidence="3">
    <location>
        <begin position="250"/>
        <end position="491"/>
    </location>
</feature>
<protein>
    <submittedName>
        <fullName evidence="5">Limulus clotting factor C</fullName>
    </submittedName>
</protein>
<evidence type="ECO:0000313" key="6">
    <source>
        <dbReference type="Proteomes" id="UP000499080"/>
    </source>
</evidence>
<keyword evidence="2" id="KW-0768">Sushi</keyword>
<name>A0A4Y2BRJ7_ARAVE</name>
<dbReference type="SUPFAM" id="SSF50494">
    <property type="entry name" value="Trypsin-like serine proteases"/>
    <property type="match status" value="1"/>
</dbReference>
<reference evidence="5 6" key="1">
    <citation type="journal article" date="2019" name="Sci. Rep.">
        <title>Orb-weaving spider Araneus ventricosus genome elucidates the spidroin gene catalogue.</title>
        <authorList>
            <person name="Kono N."/>
            <person name="Nakamura H."/>
            <person name="Ohtoshi R."/>
            <person name="Moran D.A.P."/>
            <person name="Shinohara A."/>
            <person name="Yoshida Y."/>
            <person name="Fujiwara M."/>
            <person name="Mori M."/>
            <person name="Tomita M."/>
            <person name="Arakawa K."/>
        </authorList>
    </citation>
    <scope>NUCLEOTIDE SEQUENCE [LARGE SCALE GENOMIC DNA]</scope>
</reference>
<evidence type="ECO:0000313" key="5">
    <source>
        <dbReference type="EMBL" id="GBL94820.1"/>
    </source>
</evidence>
<dbReference type="GO" id="GO:0006508">
    <property type="term" value="P:proteolysis"/>
    <property type="evidence" value="ECO:0007669"/>
    <property type="project" value="InterPro"/>
</dbReference>
<dbReference type="Pfam" id="PF00084">
    <property type="entry name" value="Sushi"/>
    <property type="match status" value="3"/>
</dbReference>
<dbReference type="Pfam" id="PF00089">
    <property type="entry name" value="Trypsin"/>
    <property type="match status" value="1"/>
</dbReference>
<dbReference type="SUPFAM" id="SSF57535">
    <property type="entry name" value="Complement control module/SCR domain"/>
    <property type="match status" value="3"/>
</dbReference>